<dbReference type="Proteomes" id="UP001209681">
    <property type="component" value="Unassembled WGS sequence"/>
</dbReference>
<reference evidence="1 2" key="1">
    <citation type="submission" date="2022-11" db="EMBL/GenBank/DDBJ databases">
        <title>Desulfobotulus tamanensis H1 sp. nov. - anaerobic, alkaliphilic, sulphate reducing bacterium isolated from terrestrial mud volcano.</title>
        <authorList>
            <person name="Frolova A."/>
            <person name="Merkel A.Y."/>
            <person name="Slobodkin A.I."/>
        </authorList>
    </citation>
    <scope>NUCLEOTIDE SEQUENCE [LARGE SCALE GENOMIC DNA]</scope>
    <source>
        <strain evidence="1 2">H1</strain>
    </source>
</reference>
<evidence type="ECO:0000313" key="1">
    <source>
        <dbReference type="EMBL" id="MCW7753324.1"/>
    </source>
</evidence>
<evidence type="ECO:0000313" key="2">
    <source>
        <dbReference type="Proteomes" id="UP001209681"/>
    </source>
</evidence>
<protein>
    <submittedName>
        <fullName evidence="1">Cytochrome P450</fullName>
    </submittedName>
</protein>
<dbReference type="RefSeq" id="WP_265424194.1">
    <property type="nucleotide sequence ID" value="NZ_JAPFPW010000004.1"/>
</dbReference>
<keyword evidence="2" id="KW-1185">Reference proteome</keyword>
<organism evidence="1 2">
    <name type="scientific">Desulfobotulus pelophilus</name>
    <dbReference type="NCBI Taxonomy" id="2823377"/>
    <lineage>
        <taxon>Bacteria</taxon>
        <taxon>Pseudomonadati</taxon>
        <taxon>Thermodesulfobacteriota</taxon>
        <taxon>Desulfobacteria</taxon>
        <taxon>Desulfobacterales</taxon>
        <taxon>Desulfobacteraceae</taxon>
        <taxon>Desulfobotulus</taxon>
    </lineage>
</organism>
<gene>
    <name evidence="1" type="ORF">OOT00_04905</name>
</gene>
<proteinExistence type="predicted"/>
<accession>A0ABT3N786</accession>
<comment type="caution">
    <text evidence="1">The sequence shown here is derived from an EMBL/GenBank/DDBJ whole genome shotgun (WGS) entry which is preliminary data.</text>
</comment>
<name>A0ABT3N786_9BACT</name>
<sequence length="156" mass="17637">MGRNVLIFTKKQLYRSMDKAFDQVKHGIYRRLAERYGEEMDRERAGLMAAAVTNRLFSLPPASSDGVRFLEENSGKVRKAAEALKGDQEILHAVTMALRQRQKLLFTLIDTGKASGSAINRPLDNLMKMGLMAEVKELSEPKAFLKFARKFLQKSS</sequence>
<dbReference type="EMBL" id="JAPFPW010000004">
    <property type="protein sequence ID" value="MCW7753324.1"/>
    <property type="molecule type" value="Genomic_DNA"/>
</dbReference>